<dbReference type="EMBL" id="BPVZ01000128">
    <property type="protein sequence ID" value="GKV38381.1"/>
    <property type="molecule type" value="Genomic_DNA"/>
</dbReference>
<evidence type="ECO:0000313" key="3">
    <source>
        <dbReference type="Proteomes" id="UP001054252"/>
    </source>
</evidence>
<comment type="caution">
    <text evidence="2">The sequence shown here is derived from an EMBL/GenBank/DDBJ whole genome shotgun (WGS) entry which is preliminary data.</text>
</comment>
<reference evidence="2 3" key="1">
    <citation type="journal article" date="2021" name="Commun. Biol.">
        <title>The genome of Shorea leprosula (Dipterocarpaceae) highlights the ecological relevance of drought in aseasonal tropical rainforests.</title>
        <authorList>
            <person name="Ng K.K.S."/>
            <person name="Kobayashi M.J."/>
            <person name="Fawcett J.A."/>
            <person name="Hatakeyama M."/>
            <person name="Paape T."/>
            <person name="Ng C.H."/>
            <person name="Ang C.C."/>
            <person name="Tnah L.H."/>
            <person name="Lee C.T."/>
            <person name="Nishiyama T."/>
            <person name="Sese J."/>
            <person name="O'Brien M.J."/>
            <person name="Copetti D."/>
            <person name="Mohd Noor M.I."/>
            <person name="Ong R.C."/>
            <person name="Putra M."/>
            <person name="Sireger I.Z."/>
            <person name="Indrioko S."/>
            <person name="Kosugi Y."/>
            <person name="Izuno A."/>
            <person name="Isagi Y."/>
            <person name="Lee S.L."/>
            <person name="Shimizu K.K."/>
        </authorList>
    </citation>
    <scope>NUCLEOTIDE SEQUENCE [LARGE SCALE GENOMIC DNA]</scope>
    <source>
        <strain evidence="2">214</strain>
    </source>
</reference>
<protein>
    <submittedName>
        <fullName evidence="2">Uncharacterized protein</fullName>
    </submittedName>
</protein>
<evidence type="ECO:0000256" key="1">
    <source>
        <dbReference type="SAM" id="Phobius"/>
    </source>
</evidence>
<name>A0AAV5LNQ5_9ROSI</name>
<keyword evidence="3" id="KW-1185">Reference proteome</keyword>
<keyword evidence="1" id="KW-0812">Transmembrane</keyword>
<gene>
    <name evidence="2" type="ORF">SLEP1_g46296</name>
</gene>
<sequence>MQDTNKVSSEPRGLFYLDAPSASFLLWKIMALHLLDKLANRWHCN</sequence>
<dbReference type="Proteomes" id="UP001054252">
    <property type="component" value="Unassembled WGS sequence"/>
</dbReference>
<dbReference type="AlphaFoldDB" id="A0AAV5LNQ5"/>
<organism evidence="2 3">
    <name type="scientific">Rubroshorea leprosula</name>
    <dbReference type="NCBI Taxonomy" id="152421"/>
    <lineage>
        <taxon>Eukaryota</taxon>
        <taxon>Viridiplantae</taxon>
        <taxon>Streptophyta</taxon>
        <taxon>Embryophyta</taxon>
        <taxon>Tracheophyta</taxon>
        <taxon>Spermatophyta</taxon>
        <taxon>Magnoliopsida</taxon>
        <taxon>eudicotyledons</taxon>
        <taxon>Gunneridae</taxon>
        <taxon>Pentapetalae</taxon>
        <taxon>rosids</taxon>
        <taxon>malvids</taxon>
        <taxon>Malvales</taxon>
        <taxon>Dipterocarpaceae</taxon>
        <taxon>Rubroshorea</taxon>
    </lineage>
</organism>
<keyword evidence="1" id="KW-1133">Transmembrane helix</keyword>
<accession>A0AAV5LNQ5</accession>
<feature type="transmembrane region" description="Helical" evidence="1">
    <location>
        <begin position="14"/>
        <end position="35"/>
    </location>
</feature>
<keyword evidence="1" id="KW-0472">Membrane</keyword>
<evidence type="ECO:0000313" key="2">
    <source>
        <dbReference type="EMBL" id="GKV38381.1"/>
    </source>
</evidence>
<proteinExistence type="predicted"/>